<dbReference type="CDD" id="cd09693">
    <property type="entry name" value="Cas5_I"/>
    <property type="match status" value="1"/>
</dbReference>
<dbReference type="EMBL" id="BARV01005581">
    <property type="protein sequence ID" value="GAI16330.1"/>
    <property type="molecule type" value="Genomic_DNA"/>
</dbReference>
<protein>
    <submittedName>
        <fullName evidence="1">Uncharacterized protein</fullName>
    </submittedName>
</protein>
<proteinExistence type="predicted"/>
<reference evidence="1" key="1">
    <citation type="journal article" date="2014" name="Front. Microbiol.">
        <title>High frequency of phylogenetically diverse reductive dehalogenase-homologous genes in deep subseafloor sedimentary metagenomes.</title>
        <authorList>
            <person name="Kawai M."/>
            <person name="Futagami T."/>
            <person name="Toyoda A."/>
            <person name="Takaki Y."/>
            <person name="Nishi S."/>
            <person name="Hori S."/>
            <person name="Arai W."/>
            <person name="Tsubouchi T."/>
            <person name="Morono Y."/>
            <person name="Uchiyama I."/>
            <person name="Ito T."/>
            <person name="Fujiyama A."/>
            <person name="Inagaki F."/>
            <person name="Takami H."/>
        </authorList>
    </citation>
    <scope>NUCLEOTIDE SEQUENCE</scope>
    <source>
        <strain evidence="1">Expedition CK06-06</strain>
    </source>
</reference>
<sequence length="137" mass="15774">MISAACGKWITPENLKIRYVFRSEAKGIDLETIYELSGKKPLQAKSNVVKREFLLNPQLYLYLKEKAIANYFWKPCYPLLLGRSTELACVEEIKKVNLVQSKKFRLGGVILPFPPMWPLNGIIQALPTHFSDTYPRK</sequence>
<feature type="non-terminal residue" evidence="1">
    <location>
        <position position="137"/>
    </location>
</feature>
<evidence type="ECO:0000313" key="1">
    <source>
        <dbReference type="EMBL" id="GAI16330.1"/>
    </source>
</evidence>
<comment type="caution">
    <text evidence="1">The sequence shown here is derived from an EMBL/GenBank/DDBJ whole genome shotgun (WGS) entry which is preliminary data.</text>
</comment>
<name>X1MNR3_9ZZZZ</name>
<gene>
    <name evidence="1" type="ORF">S06H3_11487</name>
</gene>
<dbReference type="AlphaFoldDB" id="X1MNR3"/>
<accession>X1MNR3</accession>
<organism evidence="1">
    <name type="scientific">marine sediment metagenome</name>
    <dbReference type="NCBI Taxonomy" id="412755"/>
    <lineage>
        <taxon>unclassified sequences</taxon>
        <taxon>metagenomes</taxon>
        <taxon>ecological metagenomes</taxon>
    </lineage>
</organism>